<keyword evidence="2 8" id="KW-0488">Methylation</keyword>
<evidence type="ECO:0000313" key="13">
    <source>
        <dbReference type="Proteomes" id="UP001342418"/>
    </source>
</evidence>
<dbReference type="PROSITE" id="PS00474">
    <property type="entry name" value="RIBOSOMAL_L3"/>
    <property type="match status" value="1"/>
</dbReference>
<evidence type="ECO:0000256" key="5">
    <source>
        <dbReference type="ARBA" id="ARBA00022980"/>
    </source>
</evidence>
<evidence type="ECO:0000256" key="9">
    <source>
        <dbReference type="RuleBase" id="RU003905"/>
    </source>
</evidence>
<dbReference type="PANTHER" id="PTHR11229:SF16">
    <property type="entry name" value="LARGE RIBOSOMAL SUBUNIT PROTEIN UL3C"/>
    <property type="match status" value="1"/>
</dbReference>
<keyword evidence="5 8" id="KW-0689">Ribosomal protein</keyword>
<dbReference type="GO" id="GO:0005840">
    <property type="term" value="C:ribosome"/>
    <property type="evidence" value="ECO:0007669"/>
    <property type="project" value="UniProtKB-KW"/>
</dbReference>
<feature type="region of interest" description="Disordered" evidence="11">
    <location>
        <begin position="130"/>
        <end position="155"/>
    </location>
</feature>
<dbReference type="InterPro" id="IPR009000">
    <property type="entry name" value="Transl_B-barrel_sf"/>
</dbReference>
<evidence type="ECO:0000256" key="1">
    <source>
        <dbReference type="ARBA" id="ARBA00006540"/>
    </source>
</evidence>
<dbReference type="NCBIfam" id="TIGR03625">
    <property type="entry name" value="L3_bact"/>
    <property type="match status" value="1"/>
</dbReference>
<keyword evidence="4 8" id="KW-0694">RNA-binding</keyword>
<gene>
    <name evidence="8 12" type="primary">rplC</name>
    <name evidence="12" type="ORF">NTH_03889</name>
</gene>
<evidence type="ECO:0000256" key="11">
    <source>
        <dbReference type="SAM" id="MobiDB-lite"/>
    </source>
</evidence>
<dbReference type="Gene3D" id="2.40.30.10">
    <property type="entry name" value="Translation factors"/>
    <property type="match status" value="1"/>
</dbReference>
<protein>
    <recommendedName>
        <fullName evidence="7 8">Large ribosomal subunit protein uL3</fullName>
    </recommendedName>
</protein>
<proteinExistence type="inferred from homology"/>
<feature type="compositionally biased region" description="Polar residues" evidence="11">
    <location>
        <begin position="135"/>
        <end position="150"/>
    </location>
</feature>
<evidence type="ECO:0000256" key="6">
    <source>
        <dbReference type="ARBA" id="ARBA00023274"/>
    </source>
</evidence>
<evidence type="ECO:0000256" key="7">
    <source>
        <dbReference type="ARBA" id="ARBA00035243"/>
    </source>
</evidence>
<comment type="PTM">
    <text evidence="8">Methylated by PrmB.</text>
</comment>
<dbReference type="RefSeq" id="WP_265519892.1">
    <property type="nucleotide sequence ID" value="NZ_CP030941.1"/>
</dbReference>
<keyword evidence="6 8" id="KW-0687">Ribonucleoprotein</keyword>
<dbReference type="Pfam" id="PF00297">
    <property type="entry name" value="Ribosomal_L3"/>
    <property type="match status" value="1"/>
</dbReference>
<accession>A0ABY5MQD7</accession>
<comment type="subunit">
    <text evidence="8 10">Part of the 50S ribosomal subunit. Forms a cluster with proteins L14 and L19.</text>
</comment>
<dbReference type="SUPFAM" id="SSF50447">
    <property type="entry name" value="Translation proteins"/>
    <property type="match status" value="1"/>
</dbReference>
<dbReference type="InterPro" id="IPR000597">
    <property type="entry name" value="Ribosomal_uL3"/>
</dbReference>
<dbReference type="Proteomes" id="UP001342418">
    <property type="component" value="Chromosome"/>
</dbReference>
<keyword evidence="3 8" id="KW-0699">rRNA-binding</keyword>
<dbReference type="Gene3D" id="3.30.160.810">
    <property type="match status" value="1"/>
</dbReference>
<comment type="similarity">
    <text evidence="1 8 9">Belongs to the universal ribosomal protein uL3 family.</text>
</comment>
<feature type="modified residue" description="N5-methylglutamine" evidence="8">
    <location>
        <position position="151"/>
    </location>
</feature>
<dbReference type="HAMAP" id="MF_01325_B">
    <property type="entry name" value="Ribosomal_uL3_B"/>
    <property type="match status" value="1"/>
</dbReference>
<keyword evidence="13" id="KW-1185">Reference proteome</keyword>
<evidence type="ECO:0000256" key="3">
    <source>
        <dbReference type="ARBA" id="ARBA00022730"/>
    </source>
</evidence>
<name>A0ABY5MQD7_9HYPH</name>
<evidence type="ECO:0000256" key="8">
    <source>
        <dbReference type="HAMAP-Rule" id="MF_01325"/>
    </source>
</evidence>
<evidence type="ECO:0000313" key="12">
    <source>
        <dbReference type="EMBL" id="UUP19386.1"/>
    </source>
</evidence>
<sequence>MRSGVIAQKIGMTRVYNEAGEHVPVTVLRMENCQVVAQRTEEKNGYTAVQLGVGLAKVKNTSKALRGHFAAATVEPKAKVAEFRVSPDNLLDVGAEITADHFVAGQKVDVTGTSIGKGFQGVMKRHNFGGGRATHGNSVSHRSHGSTGQRQDPGKVFKGKKMAGHMGNHRVTTQNLEIVSTDTERGLILVRGAVPGSKGAWIMVSDAVKAPLPEGAPLPAAIRAANNDAAKAENAAASEGAE</sequence>
<dbReference type="PANTHER" id="PTHR11229">
    <property type="entry name" value="50S RIBOSOMAL PROTEIN L3"/>
    <property type="match status" value="1"/>
</dbReference>
<dbReference type="InterPro" id="IPR019927">
    <property type="entry name" value="Ribosomal_uL3_bac/org-type"/>
</dbReference>
<evidence type="ECO:0000256" key="2">
    <source>
        <dbReference type="ARBA" id="ARBA00022481"/>
    </source>
</evidence>
<evidence type="ECO:0000256" key="4">
    <source>
        <dbReference type="ARBA" id="ARBA00022884"/>
    </source>
</evidence>
<dbReference type="EMBL" id="CP030941">
    <property type="protein sequence ID" value="UUP19386.1"/>
    <property type="molecule type" value="Genomic_DNA"/>
</dbReference>
<dbReference type="InterPro" id="IPR019926">
    <property type="entry name" value="Ribosomal_uL3_CS"/>
</dbReference>
<reference evidence="12 13" key="1">
    <citation type="submission" date="2018-07" db="EMBL/GenBank/DDBJ databases">
        <title>Genome sequence of Nitratireductor thuwali#1536.</title>
        <authorList>
            <person name="Michoud G."/>
            <person name="Merlino G."/>
            <person name="Sefrji F.O."/>
            <person name="Daffonchio D."/>
        </authorList>
    </citation>
    <scope>NUCLEOTIDE SEQUENCE [LARGE SCALE GENOMIC DNA]</scope>
    <source>
        <strain evidence="13">Nit1536</strain>
    </source>
</reference>
<organism evidence="12 13">
    <name type="scientific">Nitratireductor thuwali</name>
    <dbReference type="NCBI Taxonomy" id="2267699"/>
    <lineage>
        <taxon>Bacteria</taxon>
        <taxon>Pseudomonadati</taxon>
        <taxon>Pseudomonadota</taxon>
        <taxon>Alphaproteobacteria</taxon>
        <taxon>Hyphomicrobiales</taxon>
        <taxon>Phyllobacteriaceae</taxon>
        <taxon>Nitratireductor</taxon>
    </lineage>
</organism>
<comment type="function">
    <text evidence="8 10">One of the primary rRNA binding proteins, it binds directly near the 3'-end of the 23S rRNA, where it nucleates assembly of the 50S subunit.</text>
</comment>
<evidence type="ECO:0000256" key="10">
    <source>
        <dbReference type="RuleBase" id="RU003906"/>
    </source>
</evidence>